<dbReference type="Proteomes" id="UP001165060">
    <property type="component" value="Unassembled WGS sequence"/>
</dbReference>
<evidence type="ECO:0000313" key="1">
    <source>
        <dbReference type="EMBL" id="GMI33677.1"/>
    </source>
</evidence>
<sequence length="103" mass="11313">MGIKVWSKCEYEYWASSYVKGKNRADDDHMCADANPLVGAMETSSSCYTPVLDNIFDGVDFGGAQYVYEEPLTQMVHIPCLSFDPDGNGCANNPCEGLALEDE</sequence>
<protein>
    <submittedName>
        <fullName evidence="1">Uncharacterized protein</fullName>
    </submittedName>
</protein>
<dbReference type="EMBL" id="BRYB01000597">
    <property type="protein sequence ID" value="GMI33677.1"/>
    <property type="molecule type" value="Genomic_DNA"/>
</dbReference>
<reference evidence="1 2" key="1">
    <citation type="journal article" date="2023" name="Commun. Biol.">
        <title>Genome analysis of Parmales, the sister group of diatoms, reveals the evolutionary specialization of diatoms from phago-mixotrophs to photoautotrophs.</title>
        <authorList>
            <person name="Ban H."/>
            <person name="Sato S."/>
            <person name="Yoshikawa S."/>
            <person name="Yamada K."/>
            <person name="Nakamura Y."/>
            <person name="Ichinomiya M."/>
            <person name="Sato N."/>
            <person name="Blanc-Mathieu R."/>
            <person name="Endo H."/>
            <person name="Kuwata A."/>
            <person name="Ogata H."/>
        </authorList>
    </citation>
    <scope>NUCLEOTIDE SEQUENCE [LARGE SCALE GENOMIC DNA]</scope>
</reference>
<gene>
    <name evidence="1" type="ORF">TeGR_g2835</name>
</gene>
<proteinExistence type="predicted"/>
<accession>A0ABQ6MVN9</accession>
<evidence type="ECO:0000313" key="2">
    <source>
        <dbReference type="Proteomes" id="UP001165060"/>
    </source>
</evidence>
<organism evidence="1 2">
    <name type="scientific">Tetraparma gracilis</name>
    <dbReference type="NCBI Taxonomy" id="2962635"/>
    <lineage>
        <taxon>Eukaryota</taxon>
        <taxon>Sar</taxon>
        <taxon>Stramenopiles</taxon>
        <taxon>Ochrophyta</taxon>
        <taxon>Bolidophyceae</taxon>
        <taxon>Parmales</taxon>
        <taxon>Triparmaceae</taxon>
        <taxon>Tetraparma</taxon>
    </lineage>
</organism>
<comment type="caution">
    <text evidence="1">The sequence shown here is derived from an EMBL/GenBank/DDBJ whole genome shotgun (WGS) entry which is preliminary data.</text>
</comment>
<name>A0ABQ6MVN9_9STRA</name>
<keyword evidence="2" id="KW-1185">Reference proteome</keyword>